<dbReference type="InterPro" id="IPR050680">
    <property type="entry name" value="YpeA/RimI_acetyltransf"/>
</dbReference>
<keyword evidence="2" id="KW-0012">Acyltransferase</keyword>
<dbReference type="PANTHER" id="PTHR43420:SF3">
    <property type="entry name" value="N-ACETYLTRANSFERASE DOMAIN-CONTAINING PROTEIN"/>
    <property type="match status" value="1"/>
</dbReference>
<keyword evidence="1" id="KW-0808">Transferase</keyword>
<dbReference type="EMBL" id="JADLZT010000008">
    <property type="protein sequence ID" value="MBF6025254.1"/>
    <property type="molecule type" value="Genomic_DNA"/>
</dbReference>
<dbReference type="PANTHER" id="PTHR43420">
    <property type="entry name" value="ACETYLTRANSFERASE"/>
    <property type="match status" value="1"/>
</dbReference>
<evidence type="ECO:0000313" key="4">
    <source>
        <dbReference type="EMBL" id="MBF6025254.1"/>
    </source>
</evidence>
<dbReference type="PROSITE" id="PS51186">
    <property type="entry name" value="GNAT"/>
    <property type="match status" value="1"/>
</dbReference>
<dbReference type="CDD" id="cd04301">
    <property type="entry name" value="NAT_SF"/>
    <property type="match status" value="1"/>
</dbReference>
<name>A0ABS0B8A0_9GAMM</name>
<evidence type="ECO:0000256" key="2">
    <source>
        <dbReference type="ARBA" id="ARBA00023315"/>
    </source>
</evidence>
<evidence type="ECO:0000259" key="3">
    <source>
        <dbReference type="PROSITE" id="PS51186"/>
    </source>
</evidence>
<accession>A0ABS0B8A0</accession>
<feature type="domain" description="N-acetyltransferase" evidence="3">
    <location>
        <begin position="89"/>
        <end position="234"/>
    </location>
</feature>
<sequence>MTNLLDNIFWHALSGPQAHLSTGTGTARRYAPGFSPIVGFADPEQPDFDSLAPYCEPGERFYCDGWSGPVPAGWRVLVESTMLKMIWDAPMPAADEAPDAVPLGALHVEQAVALATLTNPGPFGPRTIELGDYFGYFDDAHAEGGRLMAMAGERSCALGLREISGVCTHPDYQGRGLARRLMTKLIRREMQRGETPFLHVMSRNDTARGMYERMGFRIYREVVVRVVALDQDAR</sequence>
<gene>
    <name evidence="4" type="ORF">IU514_14565</name>
</gene>
<reference evidence="4 5" key="1">
    <citation type="submission" date="2020-11" db="EMBL/GenBank/DDBJ databases">
        <title>Draft Genome Sequence and Secondary Metabolite Biosynthetic Potential of the Lysobacter niastensis Type strain DSM 18481.</title>
        <authorList>
            <person name="Turrini P."/>
            <person name="Artuso I."/>
            <person name="Tescari M."/>
            <person name="Lugli G.A."/>
            <person name="Frangipani E."/>
            <person name="Ventura M."/>
            <person name="Visca P."/>
        </authorList>
    </citation>
    <scope>NUCLEOTIDE SEQUENCE [LARGE SCALE GENOMIC DNA]</scope>
    <source>
        <strain evidence="4 5">DSM 18481</strain>
    </source>
</reference>
<comment type="caution">
    <text evidence="4">The sequence shown here is derived from an EMBL/GenBank/DDBJ whole genome shotgun (WGS) entry which is preliminary data.</text>
</comment>
<keyword evidence="5" id="KW-1185">Reference proteome</keyword>
<dbReference type="InterPro" id="IPR016181">
    <property type="entry name" value="Acyl_CoA_acyltransferase"/>
</dbReference>
<dbReference type="Proteomes" id="UP001429984">
    <property type="component" value="Unassembled WGS sequence"/>
</dbReference>
<dbReference type="SUPFAM" id="SSF55729">
    <property type="entry name" value="Acyl-CoA N-acyltransferases (Nat)"/>
    <property type="match status" value="1"/>
</dbReference>
<dbReference type="InterPro" id="IPR000182">
    <property type="entry name" value="GNAT_dom"/>
</dbReference>
<dbReference type="Pfam" id="PF08445">
    <property type="entry name" value="FR47"/>
    <property type="match status" value="1"/>
</dbReference>
<proteinExistence type="predicted"/>
<evidence type="ECO:0000313" key="5">
    <source>
        <dbReference type="Proteomes" id="UP001429984"/>
    </source>
</evidence>
<protein>
    <submittedName>
        <fullName evidence="4">GNAT family N-acetyltransferase</fullName>
    </submittedName>
</protein>
<evidence type="ECO:0000256" key="1">
    <source>
        <dbReference type="ARBA" id="ARBA00022679"/>
    </source>
</evidence>
<dbReference type="Gene3D" id="3.40.630.30">
    <property type="match status" value="1"/>
</dbReference>
<dbReference type="InterPro" id="IPR013653">
    <property type="entry name" value="GCN5-like_dom"/>
</dbReference>
<dbReference type="RefSeq" id="WP_194931865.1">
    <property type="nucleotide sequence ID" value="NZ_JADLZT010000008.1"/>
</dbReference>
<organism evidence="4 5">
    <name type="scientific">Lysobacter niastensis</name>
    <dbReference type="NCBI Taxonomy" id="380629"/>
    <lineage>
        <taxon>Bacteria</taxon>
        <taxon>Pseudomonadati</taxon>
        <taxon>Pseudomonadota</taxon>
        <taxon>Gammaproteobacteria</taxon>
        <taxon>Lysobacterales</taxon>
        <taxon>Lysobacteraceae</taxon>
        <taxon>Lysobacter</taxon>
    </lineage>
</organism>